<protein>
    <submittedName>
        <fullName evidence="1">Uncharacterized protein</fullName>
    </submittedName>
</protein>
<comment type="caution">
    <text evidence="1">The sequence shown here is derived from an EMBL/GenBank/DDBJ whole genome shotgun (WGS) entry which is preliminary data.</text>
</comment>
<reference evidence="2" key="1">
    <citation type="journal article" date="2023" name="Nat. Plants">
        <title>Single-cell RNA sequencing provides a high-resolution roadmap for understanding the multicellular compartmentation of specialized metabolism.</title>
        <authorList>
            <person name="Sun S."/>
            <person name="Shen X."/>
            <person name="Li Y."/>
            <person name="Li Y."/>
            <person name="Wang S."/>
            <person name="Li R."/>
            <person name="Zhang H."/>
            <person name="Shen G."/>
            <person name="Guo B."/>
            <person name="Wei J."/>
            <person name="Xu J."/>
            <person name="St-Pierre B."/>
            <person name="Chen S."/>
            <person name="Sun C."/>
        </authorList>
    </citation>
    <scope>NUCLEOTIDE SEQUENCE [LARGE SCALE GENOMIC DNA]</scope>
</reference>
<keyword evidence="2" id="KW-1185">Reference proteome</keyword>
<accession>A0ACC0ALJ7</accession>
<name>A0ACC0ALJ7_CATRO</name>
<evidence type="ECO:0000313" key="1">
    <source>
        <dbReference type="EMBL" id="KAI5660843.1"/>
    </source>
</evidence>
<dbReference type="Proteomes" id="UP001060085">
    <property type="component" value="Linkage Group LG05"/>
</dbReference>
<sequence>MDSSADSPSPSTSFNNRDWFFPSQSFFNSSQFRRTPVRRFSSPYPKPSVFQHQQTSSPQKSSSTDHHQQQKQHYYPKYGGLRRRPSNFFRNENSTAAGVSGAGGSGDPGINRRPDDALAELTDGNKASTTKKGFAGSFLGRLTIRWQTAFPIAVLVTLFSSLLHKNFALHKEVINLQDQISMLNVKLRLCNLLDPIDTTYAMTQGIDSLSSKSLKNTALLVSLVVLSMPFILFKYVDHISNSRRSTDSITEEVSLSKQLAYRVDVFLSVHPYAKPLALLVATLLLICLGGVALFGVTDDSLADCLWLSWTYVADSGNHANSEGIGPRLVSVSISFGGMLIFAMMLGLVSDAISEKFDSLRKGRSEVVEQNHTLILGWSDKLGSLLNQLAIANESLCGGMVVVMAERDKEEMELDIAKMEFDFRGTSVICRSGSPLILADLKKVSVSKARAIIVLAEDGNADQSDARALRTVLSLTGVKEGLRGHIVVELSDLDNEVLVKLVGGDLVETVVAHDVIGRLMIQCARQPGLAQIWEDILGFENCEFYIKRWPQLDGMSFEDVLISYPDAIPCGVKVASASGKIILNPDDSYILQEGDEVLVIAEDDDTYAPAALPTVKDATFIQIARPARKPQKILLCGWRRDIDDMIVVLDAFLAPKSELWMFNEVPEKERDKKLIDGGLDINRLVNIELVNREGNAVIRRHLESLPLESFDSILILADESVEDSAIQADSRSLATLLLIRDIQAKRLPYREAAMVSQVHRSSFSQGSWIGEMQQASDKSVIISEILDPRTKNLLSMSKISDYVLSNELVSMALAMVSEDRQINDVLEELFAEDGNEMQIRGADLYLREGEELSFYEVLLRGRQRREVVIGYRLANTEKAVINPPGKTERRKWSVKDVFVVIAEKE</sequence>
<gene>
    <name evidence="1" type="ORF">M9H77_20166</name>
</gene>
<organism evidence="1 2">
    <name type="scientific">Catharanthus roseus</name>
    <name type="common">Madagascar periwinkle</name>
    <name type="synonym">Vinca rosea</name>
    <dbReference type="NCBI Taxonomy" id="4058"/>
    <lineage>
        <taxon>Eukaryota</taxon>
        <taxon>Viridiplantae</taxon>
        <taxon>Streptophyta</taxon>
        <taxon>Embryophyta</taxon>
        <taxon>Tracheophyta</taxon>
        <taxon>Spermatophyta</taxon>
        <taxon>Magnoliopsida</taxon>
        <taxon>eudicotyledons</taxon>
        <taxon>Gunneridae</taxon>
        <taxon>Pentapetalae</taxon>
        <taxon>asterids</taxon>
        <taxon>lamiids</taxon>
        <taxon>Gentianales</taxon>
        <taxon>Apocynaceae</taxon>
        <taxon>Rauvolfioideae</taxon>
        <taxon>Vinceae</taxon>
        <taxon>Catharanthinae</taxon>
        <taxon>Catharanthus</taxon>
    </lineage>
</organism>
<dbReference type="EMBL" id="CM044705">
    <property type="protein sequence ID" value="KAI5660843.1"/>
    <property type="molecule type" value="Genomic_DNA"/>
</dbReference>
<proteinExistence type="predicted"/>
<evidence type="ECO:0000313" key="2">
    <source>
        <dbReference type="Proteomes" id="UP001060085"/>
    </source>
</evidence>